<accession>A0A7Y9U405</accession>
<dbReference type="RefSeq" id="WP_179632433.1">
    <property type="nucleotide sequence ID" value="NZ_JACCFH010000001.1"/>
</dbReference>
<protein>
    <submittedName>
        <fullName evidence="1">Uncharacterized protein</fullName>
    </submittedName>
</protein>
<proteinExistence type="predicted"/>
<dbReference type="EMBL" id="JACCFH010000001">
    <property type="protein sequence ID" value="NYG31438.1"/>
    <property type="molecule type" value="Genomic_DNA"/>
</dbReference>
<sequence length="80" mass="8251">MHLAEITVAGCRIYGAALPAGEQGFQAGVVVRESAGDPAQTTEWLHANPLAAGQVWSTAEAALSFALLVGEVVAVLTHPR</sequence>
<evidence type="ECO:0000313" key="2">
    <source>
        <dbReference type="Proteomes" id="UP000518288"/>
    </source>
</evidence>
<dbReference type="Proteomes" id="UP000518288">
    <property type="component" value="Unassembled WGS sequence"/>
</dbReference>
<dbReference type="AlphaFoldDB" id="A0A7Y9U405"/>
<comment type="caution">
    <text evidence="1">The sequence shown here is derived from an EMBL/GenBank/DDBJ whole genome shotgun (WGS) entry which is preliminary data.</text>
</comment>
<reference evidence="1 2" key="1">
    <citation type="submission" date="2020-07" db="EMBL/GenBank/DDBJ databases">
        <title>Genomic Encyclopedia of Archaeal and Bacterial Type Strains, Phase II (KMG-II): from individual species to whole genera.</title>
        <authorList>
            <person name="Goeker M."/>
        </authorList>
    </citation>
    <scope>NUCLEOTIDE SEQUENCE [LARGE SCALE GENOMIC DNA]</scope>
    <source>
        <strain evidence="1 2">DSM 21226</strain>
    </source>
</reference>
<name>A0A7Y9U405_9BURK</name>
<evidence type="ECO:0000313" key="1">
    <source>
        <dbReference type="EMBL" id="NYG31438.1"/>
    </source>
</evidence>
<organism evidence="1 2">
    <name type="scientific">Sphaerotilus montanus</name>
    <dbReference type="NCBI Taxonomy" id="522889"/>
    <lineage>
        <taxon>Bacteria</taxon>
        <taxon>Pseudomonadati</taxon>
        <taxon>Pseudomonadota</taxon>
        <taxon>Betaproteobacteria</taxon>
        <taxon>Burkholderiales</taxon>
        <taxon>Sphaerotilaceae</taxon>
        <taxon>Sphaerotilus</taxon>
    </lineage>
</organism>
<gene>
    <name evidence="1" type="ORF">BDD16_000424</name>
</gene>
<keyword evidence="2" id="KW-1185">Reference proteome</keyword>